<keyword evidence="2" id="KW-1003">Cell membrane</keyword>
<dbReference type="NCBIfam" id="TIGR00765">
    <property type="entry name" value="yihY_not_rbn"/>
    <property type="match status" value="1"/>
</dbReference>
<feature type="transmembrane region" description="Helical" evidence="6">
    <location>
        <begin position="204"/>
        <end position="225"/>
    </location>
</feature>
<reference evidence="7 8" key="1">
    <citation type="submission" date="2024-07" db="EMBL/GenBank/DDBJ databases">
        <title>Uliginosibacterium flavum JJ3220;KACC:17644.</title>
        <authorList>
            <person name="Kim M.K."/>
        </authorList>
    </citation>
    <scope>NUCLEOTIDE SEQUENCE [LARGE SCALE GENOMIC DNA]</scope>
    <source>
        <strain evidence="7 8">KACC:17644</strain>
    </source>
</reference>
<dbReference type="Proteomes" id="UP001549691">
    <property type="component" value="Unassembled WGS sequence"/>
</dbReference>
<evidence type="ECO:0000256" key="1">
    <source>
        <dbReference type="ARBA" id="ARBA00004651"/>
    </source>
</evidence>
<dbReference type="EMBL" id="JBEWZI010000026">
    <property type="protein sequence ID" value="MET7016041.1"/>
    <property type="molecule type" value="Genomic_DNA"/>
</dbReference>
<dbReference type="RefSeq" id="WP_354602498.1">
    <property type="nucleotide sequence ID" value="NZ_JBEWZI010000026.1"/>
</dbReference>
<evidence type="ECO:0000256" key="3">
    <source>
        <dbReference type="ARBA" id="ARBA00022692"/>
    </source>
</evidence>
<comment type="caution">
    <text evidence="7">The sequence shown here is derived from an EMBL/GenBank/DDBJ whole genome shotgun (WGS) entry which is preliminary data.</text>
</comment>
<comment type="subcellular location">
    <subcellularLocation>
        <location evidence="1">Cell membrane</location>
        <topology evidence="1">Multi-pass membrane protein</topology>
    </subcellularLocation>
</comment>
<feature type="transmembrane region" description="Helical" evidence="6">
    <location>
        <begin position="33"/>
        <end position="52"/>
    </location>
</feature>
<dbReference type="InterPro" id="IPR017039">
    <property type="entry name" value="Virul_fac_BrkB"/>
</dbReference>
<evidence type="ECO:0000313" key="7">
    <source>
        <dbReference type="EMBL" id="MET7016041.1"/>
    </source>
</evidence>
<feature type="transmembrane region" description="Helical" evidence="6">
    <location>
        <begin position="237"/>
        <end position="269"/>
    </location>
</feature>
<dbReference type="PANTHER" id="PTHR30213">
    <property type="entry name" value="INNER MEMBRANE PROTEIN YHJD"/>
    <property type="match status" value="1"/>
</dbReference>
<feature type="transmembrane region" description="Helical" evidence="6">
    <location>
        <begin position="180"/>
        <end position="197"/>
    </location>
</feature>
<name>A0ABV2TQ26_9RHOO</name>
<accession>A0ABV2TQ26</accession>
<evidence type="ECO:0000313" key="8">
    <source>
        <dbReference type="Proteomes" id="UP001549691"/>
    </source>
</evidence>
<feature type="transmembrane region" description="Helical" evidence="6">
    <location>
        <begin position="95"/>
        <end position="115"/>
    </location>
</feature>
<feature type="transmembrane region" description="Helical" evidence="6">
    <location>
        <begin position="136"/>
        <end position="160"/>
    </location>
</feature>
<evidence type="ECO:0000256" key="2">
    <source>
        <dbReference type="ARBA" id="ARBA00022475"/>
    </source>
</evidence>
<keyword evidence="8" id="KW-1185">Reference proteome</keyword>
<dbReference type="Pfam" id="PF03631">
    <property type="entry name" value="Virul_fac_BrkB"/>
    <property type="match status" value="1"/>
</dbReference>
<keyword evidence="5 6" id="KW-0472">Membrane</keyword>
<dbReference type="PANTHER" id="PTHR30213:SF0">
    <property type="entry name" value="UPF0761 MEMBRANE PROTEIN YIHY"/>
    <property type="match status" value="1"/>
</dbReference>
<keyword evidence="3 6" id="KW-0812">Transmembrane</keyword>
<protein>
    <submittedName>
        <fullName evidence="7">YihY family inner membrane protein</fullName>
    </submittedName>
</protein>
<evidence type="ECO:0000256" key="6">
    <source>
        <dbReference type="SAM" id="Phobius"/>
    </source>
</evidence>
<proteinExistence type="predicted"/>
<organism evidence="7 8">
    <name type="scientific">Uliginosibacterium flavum</name>
    <dbReference type="NCBI Taxonomy" id="1396831"/>
    <lineage>
        <taxon>Bacteria</taxon>
        <taxon>Pseudomonadati</taxon>
        <taxon>Pseudomonadota</taxon>
        <taxon>Betaproteobacteria</taxon>
        <taxon>Rhodocyclales</taxon>
        <taxon>Zoogloeaceae</taxon>
        <taxon>Uliginosibacterium</taxon>
    </lineage>
</organism>
<keyword evidence="4 6" id="KW-1133">Transmembrane helix</keyword>
<gene>
    <name evidence="7" type="ORF">ABXR19_17785</name>
</gene>
<sequence length="406" mass="44648">MKARIIPAPAYELAQLVRQKFLEVRVLQTAGSLTYTTLLSLVPMITVVLMVMRQFSPFMKLGEGMRGFLLQNLLPDRAGKVVATYALQFSEKASSLTIVGTVFLVVTAVMLFATIDRTFASIWTVRRPRAWYVRIPVYWLALTLGPLLFAGSVAAGSQLLAISSGVVSEVAWGRALLDRVMTATLLAALFTFMFHVIPNRRLNLWHGVVGGLVAGVGVVLVQRLFGFYLTKLPNFTLIYGTFSVVPIFLIWVYLSWFVILLGATVAAVLPDFKRRHRVLPRTPSGRILVAIRLALALITAQRLGLPAELESLANACRETQVRTELMLEEMRQAGWVVRTEDGAWMLCVAADALRLGDLMARVVVGVAEEQSHEPGITLDDQQLLNATIGQMRAAMAQPVSALAQIG</sequence>
<evidence type="ECO:0000256" key="4">
    <source>
        <dbReference type="ARBA" id="ARBA00022989"/>
    </source>
</evidence>
<evidence type="ECO:0000256" key="5">
    <source>
        <dbReference type="ARBA" id="ARBA00023136"/>
    </source>
</evidence>